<feature type="region of interest" description="Disordered" evidence="1">
    <location>
        <begin position="193"/>
        <end position="234"/>
    </location>
</feature>
<dbReference type="NCBIfam" id="TIGR01167">
    <property type="entry name" value="LPXTG_anchor"/>
    <property type="match status" value="1"/>
</dbReference>
<feature type="compositionally biased region" description="Low complexity" evidence="1">
    <location>
        <begin position="201"/>
        <end position="228"/>
    </location>
</feature>
<proteinExistence type="predicted"/>
<dbReference type="Pfam" id="PF13313">
    <property type="entry name" value="DUF4082"/>
    <property type="match status" value="1"/>
</dbReference>
<evidence type="ECO:0000313" key="6">
    <source>
        <dbReference type="Proteomes" id="UP000619260"/>
    </source>
</evidence>
<keyword evidence="3" id="KW-0732">Signal</keyword>
<name>A0A8J3YFF6_9ACTN</name>
<evidence type="ECO:0000259" key="4">
    <source>
        <dbReference type="Pfam" id="PF13313"/>
    </source>
</evidence>
<keyword evidence="2" id="KW-0472">Membrane</keyword>
<feature type="signal peptide" evidence="3">
    <location>
        <begin position="1"/>
        <end position="33"/>
    </location>
</feature>
<feature type="transmembrane region" description="Helical" evidence="2">
    <location>
        <begin position="242"/>
        <end position="262"/>
    </location>
</feature>
<dbReference type="RefSeq" id="WP_203897616.1">
    <property type="nucleotide sequence ID" value="NZ_BOPF01000003.1"/>
</dbReference>
<dbReference type="AlphaFoldDB" id="A0A8J3YFF6"/>
<organism evidence="5 6">
    <name type="scientific">Virgisporangium aliadipatigenens</name>
    <dbReference type="NCBI Taxonomy" id="741659"/>
    <lineage>
        <taxon>Bacteria</taxon>
        <taxon>Bacillati</taxon>
        <taxon>Actinomycetota</taxon>
        <taxon>Actinomycetes</taxon>
        <taxon>Micromonosporales</taxon>
        <taxon>Micromonosporaceae</taxon>
        <taxon>Virgisporangium</taxon>
    </lineage>
</organism>
<evidence type="ECO:0000256" key="2">
    <source>
        <dbReference type="SAM" id="Phobius"/>
    </source>
</evidence>
<evidence type="ECO:0000256" key="1">
    <source>
        <dbReference type="SAM" id="MobiDB-lite"/>
    </source>
</evidence>
<evidence type="ECO:0000256" key="3">
    <source>
        <dbReference type="SAM" id="SignalP"/>
    </source>
</evidence>
<protein>
    <recommendedName>
        <fullName evidence="4">DUF4082 domain-containing protein</fullName>
    </recommendedName>
</protein>
<dbReference type="Proteomes" id="UP000619260">
    <property type="component" value="Unassembled WGS sequence"/>
</dbReference>
<dbReference type="EMBL" id="BOPF01000003">
    <property type="protein sequence ID" value="GIJ44026.1"/>
    <property type="molecule type" value="Genomic_DNA"/>
</dbReference>
<sequence length="272" mass="28199">MGGRLRVGMRVAGAAGAVACVAALTLTAPPVSAADRTVSFFTNSDTPEIASFEDSNAYDLGFRFTSDEDGTITKLRFYKGAKNTGEHTGSLWTIDGVLLATATFKNETATGWQTVAFAEPVAIKAHTDYVASYHTGAGFYSLSRGTFVERGLDSGPLHIPPAGSLYHSGAGFPDQVSPGHDNYWLDLVFRPTAQETPSPSPSVSGPASPSPSAAASASPTAVVTPTASRPASPGLPVTGSDIPLMAGAGLVLTGLGAVLFVLHRRRRTRFVA</sequence>
<keyword evidence="2" id="KW-1133">Transmembrane helix</keyword>
<comment type="caution">
    <text evidence="5">The sequence shown here is derived from an EMBL/GenBank/DDBJ whole genome shotgun (WGS) entry which is preliminary data.</text>
</comment>
<keyword evidence="6" id="KW-1185">Reference proteome</keyword>
<reference evidence="5" key="1">
    <citation type="submission" date="2021-01" db="EMBL/GenBank/DDBJ databases">
        <title>Whole genome shotgun sequence of Virgisporangium aliadipatigenens NBRC 105644.</title>
        <authorList>
            <person name="Komaki H."/>
            <person name="Tamura T."/>
        </authorList>
    </citation>
    <scope>NUCLEOTIDE SEQUENCE</scope>
    <source>
        <strain evidence="5">NBRC 105644</strain>
    </source>
</reference>
<gene>
    <name evidence="5" type="ORF">Val02_09120</name>
</gene>
<accession>A0A8J3YFF6</accession>
<feature type="domain" description="DUF4082" evidence="4">
    <location>
        <begin position="45"/>
        <end position="185"/>
    </location>
</feature>
<keyword evidence="2" id="KW-0812">Transmembrane</keyword>
<evidence type="ECO:0000313" key="5">
    <source>
        <dbReference type="EMBL" id="GIJ44026.1"/>
    </source>
</evidence>
<dbReference type="InterPro" id="IPR025141">
    <property type="entry name" value="DUF4082"/>
</dbReference>
<feature type="chain" id="PRO_5035275611" description="DUF4082 domain-containing protein" evidence="3">
    <location>
        <begin position="34"/>
        <end position="272"/>
    </location>
</feature>